<proteinExistence type="predicted"/>
<evidence type="ECO:0000313" key="6">
    <source>
        <dbReference type="EMBL" id="GGN18989.1"/>
    </source>
</evidence>
<evidence type="ECO:0000256" key="4">
    <source>
        <dbReference type="SAM" id="MobiDB-lite"/>
    </source>
</evidence>
<evidence type="ECO:0000256" key="2">
    <source>
        <dbReference type="PROSITE-ProRule" id="PRU00169"/>
    </source>
</evidence>
<dbReference type="SMART" id="SM00448">
    <property type="entry name" value="REC"/>
    <property type="match status" value="1"/>
</dbReference>
<dbReference type="PROSITE" id="PS50110">
    <property type="entry name" value="RESPONSE_REGULATORY"/>
    <property type="match status" value="1"/>
</dbReference>
<dbReference type="InterPro" id="IPR001789">
    <property type="entry name" value="Sig_transdc_resp-reg_receiver"/>
</dbReference>
<evidence type="ECO:0000313" key="7">
    <source>
        <dbReference type="Proteomes" id="UP000608850"/>
    </source>
</evidence>
<feature type="modified residue" description="4-aspartylphosphate" evidence="2">
    <location>
        <position position="69"/>
    </location>
</feature>
<dbReference type="InterPro" id="IPR050595">
    <property type="entry name" value="Bact_response_regulator"/>
</dbReference>
<sequence>MSSDDDPDHGADSDADERGPPTVLAVDDDQDLADTYAIWLRDDYDVRTAYDGESAMETIDESVDVVLLDRRMPDMSGGEVLESIRDAGYDVRVSMLTAVEPDVDIVDMGFDEYLVKPVTRQDVVDVVERLLARADYDDEVQEYFAVSEKIATLEAELSPEERADSDEYQRLERRKDELKDTVDEALMEVQDFEDAFREIEG</sequence>
<dbReference type="Pfam" id="PF08663">
    <property type="entry name" value="HalX"/>
    <property type="match status" value="1"/>
</dbReference>
<protein>
    <submittedName>
        <fullName evidence="6">DNA-binding protein</fullName>
    </submittedName>
</protein>
<reference evidence="6 7" key="1">
    <citation type="journal article" date="2019" name="Int. J. Syst. Evol. Microbiol.">
        <title>The Global Catalogue of Microorganisms (GCM) 10K type strain sequencing project: providing services to taxonomists for standard genome sequencing and annotation.</title>
        <authorList>
            <consortium name="The Broad Institute Genomics Platform"/>
            <consortium name="The Broad Institute Genome Sequencing Center for Infectious Disease"/>
            <person name="Wu L."/>
            <person name="Ma J."/>
        </authorList>
    </citation>
    <scope>NUCLEOTIDE SEQUENCE [LARGE SCALE GENOMIC DNA]</scope>
    <source>
        <strain evidence="6 7">JCM 16331</strain>
    </source>
</reference>
<dbReference type="EMBL" id="BMOQ01000005">
    <property type="protein sequence ID" value="GGN18989.1"/>
    <property type="molecule type" value="Genomic_DNA"/>
</dbReference>
<dbReference type="SUPFAM" id="SSF52172">
    <property type="entry name" value="CheY-like"/>
    <property type="match status" value="1"/>
</dbReference>
<dbReference type="Pfam" id="PF00072">
    <property type="entry name" value="Response_reg"/>
    <property type="match status" value="1"/>
</dbReference>
<keyword evidence="7" id="KW-1185">Reference proteome</keyword>
<evidence type="ECO:0000256" key="1">
    <source>
        <dbReference type="ARBA" id="ARBA00022553"/>
    </source>
</evidence>
<gene>
    <name evidence="6" type="ORF">GCM10009021_20120</name>
</gene>
<dbReference type="PANTHER" id="PTHR44591">
    <property type="entry name" value="STRESS RESPONSE REGULATOR PROTEIN 1"/>
    <property type="match status" value="1"/>
</dbReference>
<keyword evidence="6" id="KW-0238">DNA-binding</keyword>
<comment type="caution">
    <text evidence="6">The sequence shown here is derived from an EMBL/GenBank/DDBJ whole genome shotgun (WGS) entry which is preliminary data.</text>
</comment>
<dbReference type="GO" id="GO:0000160">
    <property type="term" value="P:phosphorelay signal transduction system"/>
    <property type="evidence" value="ECO:0007669"/>
    <property type="project" value="InterPro"/>
</dbReference>
<organism evidence="6 7">
    <name type="scientific">Halarchaeum nitratireducens</name>
    <dbReference type="NCBI Taxonomy" id="489913"/>
    <lineage>
        <taxon>Archaea</taxon>
        <taxon>Methanobacteriati</taxon>
        <taxon>Methanobacteriota</taxon>
        <taxon>Stenosarchaea group</taxon>
        <taxon>Halobacteria</taxon>
        <taxon>Halobacteriales</taxon>
        <taxon>Halobacteriaceae</taxon>
    </lineage>
</organism>
<dbReference type="InterPro" id="IPR011006">
    <property type="entry name" value="CheY-like_superfamily"/>
</dbReference>
<dbReference type="GO" id="GO:0003677">
    <property type="term" value="F:DNA binding"/>
    <property type="evidence" value="ECO:0007669"/>
    <property type="project" value="UniProtKB-KW"/>
</dbReference>
<dbReference type="Gene3D" id="3.40.50.2300">
    <property type="match status" value="1"/>
</dbReference>
<feature type="compositionally biased region" description="Basic and acidic residues" evidence="4">
    <location>
        <begin position="8"/>
        <end position="19"/>
    </location>
</feature>
<dbReference type="Proteomes" id="UP000608850">
    <property type="component" value="Unassembled WGS sequence"/>
</dbReference>
<dbReference type="PANTHER" id="PTHR44591:SF3">
    <property type="entry name" value="RESPONSE REGULATORY DOMAIN-CONTAINING PROTEIN"/>
    <property type="match status" value="1"/>
</dbReference>
<keyword evidence="3" id="KW-0175">Coiled coil</keyword>
<feature type="coiled-coil region" evidence="3">
    <location>
        <begin position="161"/>
        <end position="195"/>
    </location>
</feature>
<dbReference type="RefSeq" id="WP_188878754.1">
    <property type="nucleotide sequence ID" value="NZ_BMOQ01000005.1"/>
</dbReference>
<feature type="region of interest" description="Disordered" evidence="4">
    <location>
        <begin position="1"/>
        <end position="27"/>
    </location>
</feature>
<evidence type="ECO:0000259" key="5">
    <source>
        <dbReference type="PROSITE" id="PS50110"/>
    </source>
</evidence>
<evidence type="ECO:0000256" key="3">
    <source>
        <dbReference type="SAM" id="Coils"/>
    </source>
</evidence>
<name>A0A830GCB4_9EURY</name>
<dbReference type="OrthoDB" id="86314at2157"/>
<keyword evidence="1 2" id="KW-0597">Phosphoprotein</keyword>
<accession>A0A830GCB4</accession>
<dbReference type="AlphaFoldDB" id="A0A830GCB4"/>
<feature type="domain" description="Response regulatory" evidence="5">
    <location>
        <begin position="22"/>
        <end position="131"/>
    </location>
</feature>
<dbReference type="InterPro" id="IPR013971">
    <property type="entry name" value="HalX_domain"/>
</dbReference>